<protein>
    <submittedName>
        <fullName evidence="3">Uncharacterized protein</fullName>
    </submittedName>
</protein>
<evidence type="ECO:0000313" key="3">
    <source>
        <dbReference type="EMBL" id="KAL0632952.1"/>
    </source>
</evidence>
<keyword evidence="2" id="KW-0732">Signal</keyword>
<name>A0ABR3GB80_9PEZI</name>
<feature type="region of interest" description="Disordered" evidence="1">
    <location>
        <begin position="321"/>
        <end position="340"/>
    </location>
</feature>
<dbReference type="EMBL" id="JBBBZM010000143">
    <property type="protein sequence ID" value="KAL0632952.1"/>
    <property type="molecule type" value="Genomic_DNA"/>
</dbReference>
<keyword evidence="4" id="KW-1185">Reference proteome</keyword>
<feature type="signal peptide" evidence="2">
    <location>
        <begin position="1"/>
        <end position="18"/>
    </location>
</feature>
<evidence type="ECO:0000256" key="1">
    <source>
        <dbReference type="SAM" id="MobiDB-lite"/>
    </source>
</evidence>
<proteinExistence type="predicted"/>
<gene>
    <name evidence="3" type="ORF">Q9L58_008181</name>
</gene>
<accession>A0ABR3GB80</accession>
<comment type="caution">
    <text evidence="3">The sequence shown here is derived from an EMBL/GenBank/DDBJ whole genome shotgun (WGS) entry which is preliminary data.</text>
</comment>
<feature type="chain" id="PRO_5046577276" evidence="2">
    <location>
        <begin position="19"/>
        <end position="382"/>
    </location>
</feature>
<evidence type="ECO:0000256" key="2">
    <source>
        <dbReference type="SAM" id="SignalP"/>
    </source>
</evidence>
<dbReference type="Proteomes" id="UP001447188">
    <property type="component" value="Unassembled WGS sequence"/>
</dbReference>
<reference evidence="3 4" key="1">
    <citation type="submission" date="2024-02" db="EMBL/GenBank/DDBJ databases">
        <title>Discinaceae phylogenomics.</title>
        <authorList>
            <person name="Dirks A.C."/>
            <person name="James T.Y."/>
        </authorList>
    </citation>
    <scope>NUCLEOTIDE SEQUENCE [LARGE SCALE GENOMIC DNA]</scope>
    <source>
        <strain evidence="3 4">ACD0624</strain>
    </source>
</reference>
<evidence type="ECO:0000313" key="4">
    <source>
        <dbReference type="Proteomes" id="UP001447188"/>
    </source>
</evidence>
<sequence>MKPSLAFSPLIIAGSALAFVAADKRRLCIEVCWTHHVLDQTCPDNCFASPRPTDEEATLTEECMVRCTTNHISNPAGIDMKAYANCRSGCYNKYFAPFINTYRPPGMNKRSPPLEILSIESQQTPTTNEICTLNCLNINPQLQHETNSALVCQSLCDDFVRKHTSVYPGIKLLSLLPTEKNSNHDTYFRVRPEICQYSCRAGIERYKNIISTSDVKECADNCINSPSSHDQTTQLTLDCSLFCSSDERWAVFEAVDFGSCLDSCFTKSFSLDTPVEQRFNELNTADKLDSNNNAPVGDSTTSELGESDVVAMNNYQSSTPIPTSRENGALVKEGNPASNTDQLTRVGEVNGAPSWAESAYHSFWFFAWTLTAVAVAIGTQML</sequence>
<organism evidence="3 4">
    <name type="scientific">Discina gigas</name>
    <dbReference type="NCBI Taxonomy" id="1032678"/>
    <lineage>
        <taxon>Eukaryota</taxon>
        <taxon>Fungi</taxon>
        <taxon>Dikarya</taxon>
        <taxon>Ascomycota</taxon>
        <taxon>Pezizomycotina</taxon>
        <taxon>Pezizomycetes</taxon>
        <taxon>Pezizales</taxon>
        <taxon>Discinaceae</taxon>
        <taxon>Discina</taxon>
    </lineage>
</organism>